<organism evidence="2 3">
    <name type="scientific">Candidatus Agrococcus pullicola</name>
    <dbReference type="NCBI Taxonomy" id="2838429"/>
    <lineage>
        <taxon>Bacteria</taxon>
        <taxon>Bacillati</taxon>
        <taxon>Actinomycetota</taxon>
        <taxon>Actinomycetes</taxon>
        <taxon>Micrococcales</taxon>
        <taxon>Microbacteriaceae</taxon>
        <taxon>Agrococcus</taxon>
    </lineage>
</organism>
<gene>
    <name evidence="2" type="ORF">H9830_02155</name>
</gene>
<feature type="region of interest" description="Disordered" evidence="1">
    <location>
        <begin position="99"/>
        <end position="126"/>
    </location>
</feature>
<reference evidence="2" key="2">
    <citation type="submission" date="2021-04" db="EMBL/GenBank/DDBJ databases">
        <authorList>
            <person name="Gilroy R."/>
        </authorList>
    </citation>
    <scope>NUCLEOTIDE SEQUENCE</scope>
    <source>
        <strain evidence="2">ChiGjej1B1-98</strain>
    </source>
</reference>
<reference evidence="2" key="1">
    <citation type="journal article" date="2021" name="PeerJ">
        <title>Extensive microbial diversity within the chicken gut microbiome revealed by metagenomics and culture.</title>
        <authorList>
            <person name="Gilroy R."/>
            <person name="Ravi A."/>
            <person name="Getino M."/>
            <person name="Pursley I."/>
            <person name="Horton D.L."/>
            <person name="Alikhan N.F."/>
            <person name="Baker D."/>
            <person name="Gharbi K."/>
            <person name="Hall N."/>
            <person name="Watson M."/>
            <person name="Adriaenssens E.M."/>
            <person name="Foster-Nyarko E."/>
            <person name="Jarju S."/>
            <person name="Secka A."/>
            <person name="Antonio M."/>
            <person name="Oren A."/>
            <person name="Chaudhuri R.R."/>
            <person name="La Ragione R."/>
            <person name="Hildebrand F."/>
            <person name="Pallen M.J."/>
        </authorList>
    </citation>
    <scope>NUCLEOTIDE SEQUENCE</scope>
    <source>
        <strain evidence="2">ChiGjej1B1-98</strain>
    </source>
</reference>
<sequence length="126" mass="13512">MPVLPLAALYAAWTLPFAGARIHTAIVLVLATFGALWNDALRDDVLDNFGVVVLGVAGTSRVAEMRSSAPEPWSWGAAAHPSGERLDELLLREDVALDTAQTGDNPRAPRRSSPLCRAPRNRSVEA</sequence>
<dbReference type="EMBL" id="DXDC01000060">
    <property type="protein sequence ID" value="HIY65066.1"/>
    <property type="molecule type" value="Genomic_DNA"/>
</dbReference>
<dbReference type="Proteomes" id="UP000824005">
    <property type="component" value="Unassembled WGS sequence"/>
</dbReference>
<comment type="caution">
    <text evidence="2">The sequence shown here is derived from an EMBL/GenBank/DDBJ whole genome shotgun (WGS) entry which is preliminary data.</text>
</comment>
<protein>
    <submittedName>
        <fullName evidence="2">Uncharacterized protein</fullName>
    </submittedName>
</protein>
<proteinExistence type="predicted"/>
<dbReference type="AlphaFoldDB" id="A0A9D1YW51"/>
<name>A0A9D1YW51_9MICO</name>
<evidence type="ECO:0000256" key="1">
    <source>
        <dbReference type="SAM" id="MobiDB-lite"/>
    </source>
</evidence>
<evidence type="ECO:0000313" key="3">
    <source>
        <dbReference type="Proteomes" id="UP000824005"/>
    </source>
</evidence>
<accession>A0A9D1YW51</accession>
<evidence type="ECO:0000313" key="2">
    <source>
        <dbReference type="EMBL" id="HIY65066.1"/>
    </source>
</evidence>